<evidence type="ECO:0000256" key="1">
    <source>
        <dbReference type="SAM" id="MobiDB-lite"/>
    </source>
</evidence>
<sequence length="107" mass="12608">MGGGWEVIVLCERRHAESIRQPAYHRTSVPERRGRRCRRNEERRREKVKEMAGMERRSRLWKGFRGESPSLTVQHSNSNSNNFELCVPAQTKQRTNCLRHSASQWTS</sequence>
<reference evidence="2 3" key="1">
    <citation type="submission" date="2015-09" db="EMBL/GenBank/DDBJ databases">
        <title>Atta colombica WGS genome.</title>
        <authorList>
            <person name="Nygaard S."/>
            <person name="Hu H."/>
            <person name="Boomsma J."/>
            <person name="Zhang G."/>
        </authorList>
    </citation>
    <scope>NUCLEOTIDE SEQUENCE [LARGE SCALE GENOMIC DNA]</scope>
    <source>
        <strain evidence="2">Treedump-2</strain>
        <tissue evidence="2">Whole body</tissue>
    </source>
</reference>
<protein>
    <submittedName>
        <fullName evidence="2">Uncharacterized protein</fullName>
    </submittedName>
</protein>
<feature type="compositionally biased region" description="Basic and acidic residues" evidence="1">
    <location>
        <begin position="39"/>
        <end position="54"/>
    </location>
</feature>
<feature type="region of interest" description="Disordered" evidence="1">
    <location>
        <begin position="26"/>
        <end position="54"/>
    </location>
</feature>
<dbReference type="AlphaFoldDB" id="A0A195BX69"/>
<keyword evidence="3" id="KW-1185">Reference proteome</keyword>
<name>A0A195BX69_9HYME</name>
<proteinExistence type="predicted"/>
<dbReference type="EMBL" id="KQ976401">
    <property type="protein sequence ID" value="KYM92558.1"/>
    <property type="molecule type" value="Genomic_DNA"/>
</dbReference>
<organism evidence="2 3">
    <name type="scientific">Atta colombica</name>
    <dbReference type="NCBI Taxonomy" id="520822"/>
    <lineage>
        <taxon>Eukaryota</taxon>
        <taxon>Metazoa</taxon>
        <taxon>Ecdysozoa</taxon>
        <taxon>Arthropoda</taxon>
        <taxon>Hexapoda</taxon>
        <taxon>Insecta</taxon>
        <taxon>Pterygota</taxon>
        <taxon>Neoptera</taxon>
        <taxon>Endopterygota</taxon>
        <taxon>Hymenoptera</taxon>
        <taxon>Apocrita</taxon>
        <taxon>Aculeata</taxon>
        <taxon>Formicoidea</taxon>
        <taxon>Formicidae</taxon>
        <taxon>Myrmicinae</taxon>
        <taxon>Atta</taxon>
    </lineage>
</organism>
<evidence type="ECO:0000313" key="2">
    <source>
        <dbReference type="EMBL" id="KYM92558.1"/>
    </source>
</evidence>
<evidence type="ECO:0000313" key="3">
    <source>
        <dbReference type="Proteomes" id="UP000078540"/>
    </source>
</evidence>
<accession>A0A195BX69</accession>
<gene>
    <name evidence="2" type="ORF">ALC53_01014</name>
</gene>
<dbReference type="Proteomes" id="UP000078540">
    <property type="component" value="Unassembled WGS sequence"/>
</dbReference>